<keyword evidence="3" id="KW-1185">Reference proteome</keyword>
<proteinExistence type="predicted"/>
<name>A0A4S3MJ75_9RHOB</name>
<sequence>MADRVAALMEERLGARGDGLTDKLRRAGRKLPRKVRAAADFLAEAAHMSQNPRMLLQVDHDKVAEAYDICVRHLNRMPNTRRRTMLAGMASSMAFSILVVLVLLGAVLFWRGFI</sequence>
<keyword evidence="1" id="KW-0812">Transmembrane</keyword>
<dbReference type="Proteomes" id="UP000309450">
    <property type="component" value="Unassembled WGS sequence"/>
</dbReference>
<evidence type="ECO:0000313" key="3">
    <source>
        <dbReference type="Proteomes" id="UP000309450"/>
    </source>
</evidence>
<evidence type="ECO:0000313" key="2">
    <source>
        <dbReference type="EMBL" id="THD81475.1"/>
    </source>
</evidence>
<evidence type="ECO:0000256" key="1">
    <source>
        <dbReference type="SAM" id="Phobius"/>
    </source>
</evidence>
<organism evidence="2 3">
    <name type="scientific">Aliigemmobacter aestuarii</name>
    <dbReference type="NCBI Taxonomy" id="1445661"/>
    <lineage>
        <taxon>Bacteria</taxon>
        <taxon>Pseudomonadati</taxon>
        <taxon>Pseudomonadota</taxon>
        <taxon>Alphaproteobacteria</taxon>
        <taxon>Rhodobacterales</taxon>
        <taxon>Paracoccaceae</taxon>
        <taxon>Aliigemmobacter</taxon>
    </lineage>
</organism>
<dbReference type="EMBL" id="SSND01000005">
    <property type="protein sequence ID" value="THD81475.1"/>
    <property type="molecule type" value="Genomic_DNA"/>
</dbReference>
<accession>A0A4S3MJ75</accession>
<dbReference type="AlphaFoldDB" id="A0A4S3MJ75"/>
<dbReference type="OrthoDB" id="7691751at2"/>
<keyword evidence="1" id="KW-1133">Transmembrane helix</keyword>
<protein>
    <submittedName>
        <fullName evidence="2">Uncharacterized protein</fullName>
    </submittedName>
</protein>
<gene>
    <name evidence="2" type="ORF">E7811_16290</name>
</gene>
<dbReference type="RefSeq" id="WP_136395733.1">
    <property type="nucleotide sequence ID" value="NZ_SSND01000005.1"/>
</dbReference>
<keyword evidence="1" id="KW-0472">Membrane</keyword>
<feature type="transmembrane region" description="Helical" evidence="1">
    <location>
        <begin position="86"/>
        <end position="110"/>
    </location>
</feature>
<reference evidence="2 3" key="1">
    <citation type="submission" date="2019-04" db="EMBL/GenBank/DDBJ databases">
        <title>Draft genome sequence of Gemmobacter aestuarii sp. nov.</title>
        <authorList>
            <person name="Hameed A."/>
            <person name="Lin S.-Y."/>
            <person name="Shahina M."/>
            <person name="Lai W.-A."/>
            <person name="Young C.-C."/>
        </authorList>
    </citation>
    <scope>NUCLEOTIDE SEQUENCE [LARGE SCALE GENOMIC DNA]</scope>
    <source>
        <strain evidence="2 3">CC-PW-75</strain>
    </source>
</reference>
<comment type="caution">
    <text evidence="2">The sequence shown here is derived from an EMBL/GenBank/DDBJ whole genome shotgun (WGS) entry which is preliminary data.</text>
</comment>